<dbReference type="Proteomes" id="UP001189624">
    <property type="component" value="Chromosome 3"/>
</dbReference>
<evidence type="ECO:0000313" key="2">
    <source>
        <dbReference type="Proteomes" id="UP001189624"/>
    </source>
</evidence>
<organism evidence="1 2">
    <name type="scientific">Sphenostylis stenocarpa</name>
    <dbReference type="NCBI Taxonomy" id="92480"/>
    <lineage>
        <taxon>Eukaryota</taxon>
        <taxon>Viridiplantae</taxon>
        <taxon>Streptophyta</taxon>
        <taxon>Embryophyta</taxon>
        <taxon>Tracheophyta</taxon>
        <taxon>Spermatophyta</taxon>
        <taxon>Magnoliopsida</taxon>
        <taxon>eudicotyledons</taxon>
        <taxon>Gunneridae</taxon>
        <taxon>Pentapetalae</taxon>
        <taxon>rosids</taxon>
        <taxon>fabids</taxon>
        <taxon>Fabales</taxon>
        <taxon>Fabaceae</taxon>
        <taxon>Papilionoideae</taxon>
        <taxon>50 kb inversion clade</taxon>
        <taxon>NPAAA clade</taxon>
        <taxon>indigoferoid/millettioid clade</taxon>
        <taxon>Phaseoleae</taxon>
        <taxon>Sphenostylis</taxon>
    </lineage>
</organism>
<accession>A0AA86VXS9</accession>
<dbReference type="Gramene" id="rna-AYBTSS11_LOCUS11198">
    <property type="protein sequence ID" value="CAJ1943141.1"/>
    <property type="gene ID" value="gene-AYBTSS11_LOCUS11198"/>
</dbReference>
<sequence>MANDKKGKGCGWIIYSAILRKKIHNVLLYGVAVDKSVTYRHNTSNSISQPK</sequence>
<gene>
    <name evidence="1" type="ORF">AYBTSS11_LOCUS11198</name>
</gene>
<dbReference type="AlphaFoldDB" id="A0AA86VXS9"/>
<dbReference type="EMBL" id="OY731400">
    <property type="protein sequence ID" value="CAJ1943141.1"/>
    <property type="molecule type" value="Genomic_DNA"/>
</dbReference>
<protein>
    <submittedName>
        <fullName evidence="1">Uncharacterized protein</fullName>
    </submittedName>
</protein>
<keyword evidence="2" id="KW-1185">Reference proteome</keyword>
<reference evidence="1" key="1">
    <citation type="submission" date="2023-10" db="EMBL/GenBank/DDBJ databases">
        <authorList>
            <person name="Domelevo Entfellner J.-B."/>
        </authorList>
    </citation>
    <scope>NUCLEOTIDE SEQUENCE</scope>
</reference>
<name>A0AA86VXS9_9FABA</name>
<evidence type="ECO:0000313" key="1">
    <source>
        <dbReference type="EMBL" id="CAJ1943141.1"/>
    </source>
</evidence>
<proteinExistence type="predicted"/>